<evidence type="ECO:0000256" key="6">
    <source>
        <dbReference type="ARBA" id="ARBA00023136"/>
    </source>
</evidence>
<feature type="transmembrane region" description="Helical" evidence="7">
    <location>
        <begin position="434"/>
        <end position="460"/>
    </location>
</feature>
<reference evidence="10" key="1">
    <citation type="submission" date="2017-02" db="EMBL/GenBank/DDBJ databases">
        <authorList>
            <person name="Dridi B."/>
        </authorList>
    </citation>
    <scope>NUCLEOTIDE SEQUENCE [LARGE SCALE GENOMIC DNA]</scope>
    <source>
        <strain evidence="10">B Co 03.10</strain>
    </source>
</reference>
<feature type="transmembrane region" description="Helical" evidence="7">
    <location>
        <begin position="230"/>
        <end position="251"/>
    </location>
</feature>
<feature type="transmembrane region" description="Helical" evidence="7">
    <location>
        <begin position="202"/>
        <end position="224"/>
    </location>
</feature>
<keyword evidence="4 7" id="KW-0812">Transmembrane</keyword>
<dbReference type="CDD" id="cd06261">
    <property type="entry name" value="TM_PBP2"/>
    <property type="match status" value="1"/>
</dbReference>
<evidence type="ECO:0000259" key="8">
    <source>
        <dbReference type="PROSITE" id="PS50928"/>
    </source>
</evidence>
<dbReference type="SUPFAM" id="SSF161098">
    <property type="entry name" value="MetI-like"/>
    <property type="match status" value="1"/>
</dbReference>
<evidence type="ECO:0000256" key="5">
    <source>
        <dbReference type="ARBA" id="ARBA00022989"/>
    </source>
</evidence>
<evidence type="ECO:0000313" key="9">
    <source>
        <dbReference type="EMBL" id="SLN00059.1"/>
    </source>
</evidence>
<comment type="similarity">
    <text evidence="7">Belongs to the binding-protein-dependent transport system permease family.</text>
</comment>
<feature type="transmembrane region" description="Helical" evidence="7">
    <location>
        <begin position="480"/>
        <end position="505"/>
    </location>
</feature>
<feature type="transmembrane region" description="Helical" evidence="7">
    <location>
        <begin position="107"/>
        <end position="127"/>
    </location>
</feature>
<feature type="domain" description="ABC transmembrane type-1" evidence="8">
    <location>
        <begin position="101"/>
        <end position="502"/>
    </location>
</feature>
<dbReference type="Proteomes" id="UP000196581">
    <property type="component" value="Unassembled WGS sequence"/>
</dbReference>
<sequence length="513" mass="56250">MIRFLLRRTLSTALVLLVVTFVLYLLLDYTLDYFFDLRQSTAPNIGELYEARARLLDLDTPAVVRYFQWLAGASGCLVGMCDLGTAWYLGQDVTSQLPGAIANTIKLVTAATIFAILIGIFIGLVSAIRQYSGFDYFITFLSFLMYSLPVFWVAVLLKQYGAIEFNNFLGDPVVGWGTIITLSVVSGFIWMGALGGSSRRRLYVLIGATVVTFAVVYFILATGWLNSPSLGIVGVGLTGLAAAVVLTYLSTGLENRRALWTSLTVAVVGIGLYMPLQNLFWYVEMSWVWMLLLLVVAIGVGLAVGLAFRGRDPWVSARTGALVAVVMSFFVFVDRMFQGWGDYNQHPAINGRPIATIGAQTPNLSGSFWMTNLDSFTHLLLPSIALILISIASYTRYTRGSMLEVLGQDYIRTARAKGLPERTVVMRHALRNALLPLASVVPVDIITMIGGAVITETIFGWSGMGKLFIDSMNRNELDPIMAYIVITGLLAVVANLVADFLYAVLDPRIRVNA</sequence>
<dbReference type="RefSeq" id="WP_087008560.1">
    <property type="nucleotide sequence ID" value="NZ_FWFF01000019.1"/>
</dbReference>
<feature type="transmembrane region" description="Helical" evidence="7">
    <location>
        <begin position="288"/>
        <end position="308"/>
    </location>
</feature>
<proteinExistence type="inferred from homology"/>
<dbReference type="PROSITE" id="PS50928">
    <property type="entry name" value="ABC_TM1"/>
    <property type="match status" value="1"/>
</dbReference>
<evidence type="ECO:0000256" key="3">
    <source>
        <dbReference type="ARBA" id="ARBA00022475"/>
    </source>
</evidence>
<gene>
    <name evidence="9" type="ORF">FM105_12140</name>
</gene>
<dbReference type="Gene3D" id="1.10.3720.10">
    <property type="entry name" value="MetI-like"/>
    <property type="match status" value="1"/>
</dbReference>
<feature type="transmembrane region" description="Helical" evidence="7">
    <location>
        <begin position="134"/>
        <end position="154"/>
    </location>
</feature>
<feature type="transmembrane region" description="Helical" evidence="7">
    <location>
        <begin position="315"/>
        <end position="333"/>
    </location>
</feature>
<feature type="transmembrane region" description="Helical" evidence="7">
    <location>
        <begin position="174"/>
        <end position="195"/>
    </location>
</feature>
<feature type="transmembrane region" description="Helical" evidence="7">
    <location>
        <begin position="9"/>
        <end position="27"/>
    </location>
</feature>
<keyword evidence="2 7" id="KW-0813">Transport</keyword>
<dbReference type="GO" id="GO:0005886">
    <property type="term" value="C:plasma membrane"/>
    <property type="evidence" value="ECO:0007669"/>
    <property type="project" value="UniProtKB-SubCell"/>
</dbReference>
<dbReference type="InterPro" id="IPR000515">
    <property type="entry name" value="MetI-like"/>
</dbReference>
<dbReference type="InterPro" id="IPR035906">
    <property type="entry name" value="MetI-like_sf"/>
</dbReference>
<keyword evidence="10" id="KW-1185">Reference proteome</keyword>
<dbReference type="GO" id="GO:0055085">
    <property type="term" value="P:transmembrane transport"/>
    <property type="evidence" value="ECO:0007669"/>
    <property type="project" value="InterPro"/>
</dbReference>
<accession>A0A1X6XM30</accession>
<organism evidence="9 10">
    <name type="scientific">Brevibacterium yomogidense</name>
    <dbReference type="NCBI Taxonomy" id="946573"/>
    <lineage>
        <taxon>Bacteria</taxon>
        <taxon>Bacillati</taxon>
        <taxon>Actinomycetota</taxon>
        <taxon>Actinomycetes</taxon>
        <taxon>Micrococcales</taxon>
        <taxon>Brevibacteriaceae</taxon>
        <taxon>Brevibacterium</taxon>
    </lineage>
</organism>
<dbReference type="EMBL" id="FWFF01000019">
    <property type="protein sequence ID" value="SLN00059.1"/>
    <property type="molecule type" value="Genomic_DNA"/>
</dbReference>
<dbReference type="AlphaFoldDB" id="A0A1X6XM30"/>
<keyword evidence="5 7" id="KW-1133">Transmembrane helix</keyword>
<keyword evidence="3" id="KW-1003">Cell membrane</keyword>
<comment type="subcellular location">
    <subcellularLocation>
        <location evidence="1 7">Cell membrane</location>
        <topology evidence="1 7">Multi-pass membrane protein</topology>
    </subcellularLocation>
</comment>
<feature type="transmembrane region" description="Helical" evidence="7">
    <location>
        <begin position="258"/>
        <end position="276"/>
    </location>
</feature>
<dbReference type="PANTHER" id="PTHR43163">
    <property type="entry name" value="DIPEPTIDE TRANSPORT SYSTEM PERMEASE PROTEIN DPPB-RELATED"/>
    <property type="match status" value="1"/>
</dbReference>
<feature type="transmembrane region" description="Helical" evidence="7">
    <location>
        <begin position="376"/>
        <end position="394"/>
    </location>
</feature>
<dbReference type="Pfam" id="PF00528">
    <property type="entry name" value="BPD_transp_1"/>
    <property type="match status" value="1"/>
</dbReference>
<evidence type="ECO:0000256" key="2">
    <source>
        <dbReference type="ARBA" id="ARBA00022448"/>
    </source>
</evidence>
<dbReference type="InterPro" id="IPR045621">
    <property type="entry name" value="BPD_transp_1_N"/>
</dbReference>
<evidence type="ECO:0000256" key="4">
    <source>
        <dbReference type="ARBA" id="ARBA00022692"/>
    </source>
</evidence>
<evidence type="ECO:0000256" key="7">
    <source>
        <dbReference type="RuleBase" id="RU363032"/>
    </source>
</evidence>
<evidence type="ECO:0000313" key="10">
    <source>
        <dbReference type="Proteomes" id="UP000196581"/>
    </source>
</evidence>
<keyword evidence="6 7" id="KW-0472">Membrane</keyword>
<protein>
    <submittedName>
        <fullName evidence="9">Oligopeptide transport system permease protein OppB (TC 3.A.1.5.1)</fullName>
    </submittedName>
</protein>
<dbReference type="Pfam" id="PF19300">
    <property type="entry name" value="BPD_transp_1_N"/>
    <property type="match status" value="1"/>
</dbReference>
<evidence type="ECO:0000256" key="1">
    <source>
        <dbReference type="ARBA" id="ARBA00004651"/>
    </source>
</evidence>
<name>A0A1X6XM30_9MICO</name>
<dbReference type="PANTHER" id="PTHR43163:SF6">
    <property type="entry name" value="DIPEPTIDE TRANSPORT SYSTEM PERMEASE PROTEIN DPPB-RELATED"/>
    <property type="match status" value="1"/>
</dbReference>